<name>E2S968_9ACTN</name>
<keyword evidence="6 10" id="KW-0133">Cell shape</keyword>
<evidence type="ECO:0000256" key="5">
    <source>
        <dbReference type="ARBA" id="ARBA00022840"/>
    </source>
</evidence>
<comment type="subcellular location">
    <subcellularLocation>
        <location evidence="10 11">Cytoplasm</location>
    </subcellularLocation>
</comment>
<dbReference type="InterPro" id="IPR036565">
    <property type="entry name" value="Mur-like_cat_sf"/>
</dbReference>
<comment type="pathway">
    <text evidence="10 11">Cell wall biogenesis; peptidoglycan biosynthesis.</text>
</comment>
<dbReference type="InterPro" id="IPR000713">
    <property type="entry name" value="Mur_ligase_N"/>
</dbReference>
<comment type="function">
    <text evidence="10 11">Involved in cell wall formation. Catalyzes the final step in the synthesis of UDP-N-acetylmuramoyl-pentapeptide, the precursor of murein.</text>
</comment>
<evidence type="ECO:0000259" key="13">
    <source>
        <dbReference type="Pfam" id="PF02875"/>
    </source>
</evidence>
<dbReference type="NCBIfam" id="TIGR01143">
    <property type="entry name" value="murF"/>
    <property type="match status" value="1"/>
</dbReference>
<dbReference type="GO" id="GO:0008360">
    <property type="term" value="P:regulation of cell shape"/>
    <property type="evidence" value="ECO:0007669"/>
    <property type="project" value="UniProtKB-KW"/>
</dbReference>
<dbReference type="AlphaFoldDB" id="E2S968"/>
<evidence type="ECO:0000259" key="12">
    <source>
        <dbReference type="Pfam" id="PF01225"/>
    </source>
</evidence>
<keyword evidence="16" id="KW-1185">Reference proteome</keyword>
<evidence type="ECO:0000259" key="14">
    <source>
        <dbReference type="Pfam" id="PF08245"/>
    </source>
</evidence>
<keyword evidence="9 10" id="KW-0961">Cell wall biogenesis/degradation</keyword>
<dbReference type="Pfam" id="PF01225">
    <property type="entry name" value="Mur_ligase"/>
    <property type="match status" value="1"/>
</dbReference>
<evidence type="ECO:0000256" key="9">
    <source>
        <dbReference type="ARBA" id="ARBA00023316"/>
    </source>
</evidence>
<dbReference type="Pfam" id="PF02875">
    <property type="entry name" value="Mur_ligase_C"/>
    <property type="match status" value="1"/>
</dbReference>
<dbReference type="InterPro" id="IPR013221">
    <property type="entry name" value="Mur_ligase_cen"/>
</dbReference>
<dbReference type="InterPro" id="IPR035911">
    <property type="entry name" value="MurE/MurF_N"/>
</dbReference>
<keyword evidence="3 10" id="KW-0132">Cell division</keyword>
<dbReference type="InterPro" id="IPR036615">
    <property type="entry name" value="Mur_ligase_C_dom_sf"/>
</dbReference>
<evidence type="ECO:0000256" key="2">
    <source>
        <dbReference type="ARBA" id="ARBA00022598"/>
    </source>
</evidence>
<dbReference type="STRING" id="585531.HMPREF0063_11054"/>
<dbReference type="Gene3D" id="3.40.1190.10">
    <property type="entry name" value="Mur-like, catalytic domain"/>
    <property type="match status" value="1"/>
</dbReference>
<keyword evidence="7 10" id="KW-0573">Peptidoglycan synthesis</keyword>
<keyword evidence="1 10" id="KW-0963">Cytoplasm</keyword>
<dbReference type="Gene3D" id="3.40.1390.10">
    <property type="entry name" value="MurE/MurF, N-terminal domain"/>
    <property type="match status" value="1"/>
</dbReference>
<dbReference type="GO" id="GO:0009252">
    <property type="term" value="P:peptidoglycan biosynthetic process"/>
    <property type="evidence" value="ECO:0007669"/>
    <property type="project" value="UniProtKB-UniRule"/>
</dbReference>
<evidence type="ECO:0000256" key="6">
    <source>
        <dbReference type="ARBA" id="ARBA00022960"/>
    </source>
</evidence>
<dbReference type="HAMAP" id="MF_02019">
    <property type="entry name" value="MurF"/>
    <property type="match status" value="1"/>
</dbReference>
<evidence type="ECO:0000256" key="8">
    <source>
        <dbReference type="ARBA" id="ARBA00023306"/>
    </source>
</evidence>
<dbReference type="HOGENOM" id="CLU_031507_0_0_11"/>
<feature type="binding site" evidence="10">
    <location>
        <begin position="106"/>
        <end position="112"/>
    </location>
    <ligand>
        <name>ATP</name>
        <dbReference type="ChEBI" id="CHEBI:30616"/>
    </ligand>
</feature>
<evidence type="ECO:0000256" key="11">
    <source>
        <dbReference type="RuleBase" id="RU004136"/>
    </source>
</evidence>
<dbReference type="eggNOG" id="COG0770">
    <property type="taxonomic scope" value="Bacteria"/>
</dbReference>
<dbReference type="EMBL" id="ACLF03000003">
    <property type="protein sequence ID" value="EFQ84338.1"/>
    <property type="molecule type" value="Genomic_DNA"/>
</dbReference>
<dbReference type="SUPFAM" id="SSF63418">
    <property type="entry name" value="MurE/MurF N-terminal domain"/>
    <property type="match status" value="1"/>
</dbReference>
<dbReference type="PANTHER" id="PTHR43024">
    <property type="entry name" value="UDP-N-ACETYLMURAMOYL-TRIPEPTIDE--D-ALANYL-D-ALANINE LIGASE"/>
    <property type="match status" value="1"/>
</dbReference>
<protein>
    <recommendedName>
        <fullName evidence="10 11">UDP-N-acetylmuramoyl-tripeptide--D-alanyl-D-alanine ligase</fullName>
        <ecNumber evidence="10 11">6.3.2.10</ecNumber>
    </recommendedName>
    <alternativeName>
        <fullName evidence="10">D-alanyl-D-alanine-adding enzyme</fullName>
    </alternativeName>
</protein>
<feature type="domain" description="Mur ligase central" evidence="14">
    <location>
        <begin position="105"/>
        <end position="289"/>
    </location>
</feature>
<dbReference type="PANTHER" id="PTHR43024:SF1">
    <property type="entry name" value="UDP-N-ACETYLMURAMOYL-TRIPEPTIDE--D-ALANYL-D-ALANINE LIGASE"/>
    <property type="match status" value="1"/>
</dbReference>
<comment type="catalytic activity">
    <reaction evidence="10 11">
        <text>D-alanyl-D-alanine + UDP-N-acetyl-alpha-D-muramoyl-L-alanyl-gamma-D-glutamyl-meso-2,6-diaminopimelate + ATP = UDP-N-acetyl-alpha-D-muramoyl-L-alanyl-gamma-D-glutamyl-meso-2,6-diaminopimeloyl-D-alanyl-D-alanine + ADP + phosphate + H(+)</text>
        <dbReference type="Rhea" id="RHEA:28374"/>
        <dbReference type="ChEBI" id="CHEBI:15378"/>
        <dbReference type="ChEBI" id="CHEBI:30616"/>
        <dbReference type="ChEBI" id="CHEBI:43474"/>
        <dbReference type="ChEBI" id="CHEBI:57822"/>
        <dbReference type="ChEBI" id="CHEBI:61386"/>
        <dbReference type="ChEBI" id="CHEBI:83905"/>
        <dbReference type="ChEBI" id="CHEBI:456216"/>
        <dbReference type="EC" id="6.3.2.10"/>
    </reaction>
</comment>
<feature type="domain" description="Mur ligase C-terminal" evidence="13">
    <location>
        <begin position="312"/>
        <end position="436"/>
    </location>
</feature>
<dbReference type="GO" id="GO:0005524">
    <property type="term" value="F:ATP binding"/>
    <property type="evidence" value="ECO:0007669"/>
    <property type="project" value="UniProtKB-UniRule"/>
</dbReference>
<comment type="caution">
    <text evidence="15">The sequence shown here is derived from an EMBL/GenBank/DDBJ whole genome shotgun (WGS) entry which is preliminary data.</text>
</comment>
<dbReference type="GO" id="GO:0008766">
    <property type="term" value="F:UDP-N-acetylmuramoylalanyl-D-glutamyl-2,6-diaminopimelate-D-alanyl-D-alanine ligase activity"/>
    <property type="evidence" value="ECO:0007669"/>
    <property type="project" value="RHEA"/>
</dbReference>
<keyword evidence="8 10" id="KW-0131">Cell cycle</keyword>
<dbReference type="Pfam" id="PF08245">
    <property type="entry name" value="Mur_ligase_M"/>
    <property type="match status" value="1"/>
</dbReference>
<dbReference type="GO" id="GO:0047480">
    <property type="term" value="F:UDP-N-acetylmuramoyl-tripeptide-D-alanyl-D-alanine ligase activity"/>
    <property type="evidence" value="ECO:0007669"/>
    <property type="project" value="UniProtKB-UniRule"/>
</dbReference>
<proteinExistence type="inferred from homology"/>
<dbReference type="SUPFAM" id="SSF53623">
    <property type="entry name" value="MurD-like peptide ligases, catalytic domain"/>
    <property type="match status" value="1"/>
</dbReference>
<keyword evidence="2 10" id="KW-0436">Ligase</keyword>
<dbReference type="UniPathway" id="UPA00219"/>
<evidence type="ECO:0000256" key="7">
    <source>
        <dbReference type="ARBA" id="ARBA00022984"/>
    </source>
</evidence>
<evidence type="ECO:0000313" key="16">
    <source>
        <dbReference type="Proteomes" id="UP000003111"/>
    </source>
</evidence>
<dbReference type="GO" id="GO:0071555">
    <property type="term" value="P:cell wall organization"/>
    <property type="evidence" value="ECO:0007669"/>
    <property type="project" value="UniProtKB-KW"/>
</dbReference>
<accession>E2S968</accession>
<sequence length="458" mass="46104">MIELDLEGIAAATGGTAHGRARVTGPATIDSRDVPPGGLFVAIPGEHVDGHAYAEAAVRAGAAAVLCTRPVAAPHVLVPDATVALGLLARATHDRLDRLSTVGLTGSSGKTSTKDLLAHVLEPLAPTVAPTGSFNNELGVPLTVLRADPSTRYLVVEMGARGRGHIAALCRISPPDVAVVLNVGTAHQGEFGSVDDTAVAKGELVEALGPGGTAVLNADDPRVAAMAGRTAGQVLTFGRGGDVRLVDLLTDAAGHPRITLAHGPDRETFVLPQIGGHHGSNAAATAAVAVALGVDLATVAARLATATVRSPHRMARHVRPDGLVVVDDSYNANPESVAAALRSVADLGAPGDGGRTVVVLGEMLELGADSADHHRRIGALARELGIGLVVAVGPGASPVVEGAGALATGVPDVAAAVELLHEQVGPGDLVLVKASRSARLERVVTALLADARHTSEGV</sequence>
<evidence type="ECO:0000256" key="10">
    <source>
        <dbReference type="HAMAP-Rule" id="MF_02019"/>
    </source>
</evidence>
<dbReference type="OrthoDB" id="9800958at2"/>
<dbReference type="RefSeq" id="WP_007078076.1">
    <property type="nucleotide sequence ID" value="NZ_CM001024.1"/>
</dbReference>
<dbReference type="InterPro" id="IPR051046">
    <property type="entry name" value="MurCDEF_CellWall_CoF430Synth"/>
</dbReference>
<comment type="similarity">
    <text evidence="10">Belongs to the MurCDEF family. MurF subfamily.</text>
</comment>
<evidence type="ECO:0000256" key="1">
    <source>
        <dbReference type="ARBA" id="ARBA00022490"/>
    </source>
</evidence>
<dbReference type="InterPro" id="IPR005863">
    <property type="entry name" value="UDP-N-AcMur_synth"/>
</dbReference>
<dbReference type="GO" id="GO:0051301">
    <property type="term" value="P:cell division"/>
    <property type="evidence" value="ECO:0007669"/>
    <property type="project" value="UniProtKB-KW"/>
</dbReference>
<keyword evidence="5 10" id="KW-0067">ATP-binding</keyword>
<dbReference type="Gene3D" id="3.90.190.20">
    <property type="entry name" value="Mur ligase, C-terminal domain"/>
    <property type="match status" value="1"/>
</dbReference>
<feature type="domain" description="Mur ligase N-terminal catalytic" evidence="12">
    <location>
        <begin position="28"/>
        <end position="71"/>
    </location>
</feature>
<organism evidence="15 16">
    <name type="scientific">Aeromicrobium marinum DSM 15272</name>
    <dbReference type="NCBI Taxonomy" id="585531"/>
    <lineage>
        <taxon>Bacteria</taxon>
        <taxon>Bacillati</taxon>
        <taxon>Actinomycetota</taxon>
        <taxon>Actinomycetes</taxon>
        <taxon>Propionibacteriales</taxon>
        <taxon>Nocardioidaceae</taxon>
        <taxon>Aeromicrobium</taxon>
    </lineage>
</organism>
<dbReference type="EC" id="6.3.2.10" evidence="10 11"/>
<gene>
    <name evidence="10 15" type="primary">murF</name>
    <name evidence="15" type="ORF">HMPREF0063_11054</name>
</gene>
<dbReference type="Proteomes" id="UP000003111">
    <property type="component" value="Unassembled WGS sequence"/>
</dbReference>
<evidence type="ECO:0000313" key="15">
    <source>
        <dbReference type="EMBL" id="EFQ84338.1"/>
    </source>
</evidence>
<dbReference type="SUPFAM" id="SSF53244">
    <property type="entry name" value="MurD-like peptide ligases, peptide-binding domain"/>
    <property type="match status" value="1"/>
</dbReference>
<reference evidence="15" key="1">
    <citation type="submission" date="2010-08" db="EMBL/GenBank/DDBJ databases">
        <authorList>
            <person name="Muzny D."/>
            <person name="Qin X."/>
            <person name="Buhay C."/>
            <person name="Dugan-Rocha S."/>
            <person name="Ding Y."/>
            <person name="Chen G."/>
            <person name="Hawes A."/>
            <person name="Holder M."/>
            <person name="Jhangiani S."/>
            <person name="Johnson A."/>
            <person name="Khan Z."/>
            <person name="Li Z."/>
            <person name="Liu W."/>
            <person name="Liu X."/>
            <person name="Perez L."/>
            <person name="Shen H."/>
            <person name="Wang Q."/>
            <person name="Watt J."/>
            <person name="Xi L."/>
            <person name="Xin Y."/>
            <person name="Zhou J."/>
            <person name="Deng J."/>
            <person name="Jiang H."/>
            <person name="Liu Y."/>
            <person name="Qu J."/>
            <person name="Song X.-Z."/>
            <person name="Zhang L."/>
            <person name="Villasana D."/>
            <person name="Johnson A."/>
            <person name="Liu J."/>
            <person name="Liyanage D."/>
            <person name="Lorensuhewa L."/>
            <person name="Robinson T."/>
            <person name="Song A."/>
            <person name="Song B.-B."/>
            <person name="Dinh H."/>
            <person name="Thornton R."/>
            <person name="Coyle M."/>
            <person name="Francisco L."/>
            <person name="Jackson L."/>
            <person name="Javaid M."/>
            <person name="Korchina V."/>
            <person name="Kovar C."/>
            <person name="Mata R."/>
            <person name="Mathew T."/>
            <person name="Ngo R."/>
            <person name="Nguyen L."/>
            <person name="Nguyen N."/>
            <person name="Okwuonu G."/>
            <person name="Ongeri F."/>
            <person name="Pham C."/>
            <person name="Simmons D."/>
            <person name="Wilczek-Boney K."/>
            <person name="Hale W."/>
            <person name="Jakkamsetti A."/>
            <person name="Pham P."/>
            <person name="Ruth R."/>
            <person name="San Lucas F."/>
            <person name="Warren J."/>
            <person name="Zhang J."/>
            <person name="Zhao Z."/>
            <person name="Zhou C."/>
            <person name="Zhu D."/>
            <person name="Lee S."/>
            <person name="Bess C."/>
            <person name="Blankenburg K."/>
            <person name="Forbes L."/>
            <person name="Fu Q."/>
            <person name="Gubbala S."/>
            <person name="Hirani K."/>
            <person name="Jayaseelan J.C."/>
            <person name="Lara F."/>
            <person name="Munidasa M."/>
            <person name="Palculict T."/>
            <person name="Patil S."/>
            <person name="Pu L.-L."/>
            <person name="Saada N."/>
            <person name="Tang L."/>
            <person name="Weissenberger G."/>
            <person name="Zhu Y."/>
            <person name="Hemphill L."/>
            <person name="Shang Y."/>
            <person name="Youmans B."/>
            <person name="Ayvaz T."/>
            <person name="Ross M."/>
            <person name="Santibanez J."/>
            <person name="Aqrawi P."/>
            <person name="Gross S."/>
            <person name="Joshi V."/>
            <person name="Fowler G."/>
            <person name="Nazareth L."/>
            <person name="Reid J."/>
            <person name="Worley K."/>
            <person name="Petrosino J."/>
            <person name="Highlander S."/>
            <person name="Gibbs R."/>
        </authorList>
    </citation>
    <scope>NUCLEOTIDE SEQUENCE [LARGE SCALE GENOMIC DNA]</scope>
    <source>
        <strain evidence="15">DSM 15272</strain>
    </source>
</reference>
<evidence type="ECO:0000256" key="4">
    <source>
        <dbReference type="ARBA" id="ARBA00022741"/>
    </source>
</evidence>
<keyword evidence="4 10" id="KW-0547">Nucleotide-binding</keyword>
<dbReference type="InterPro" id="IPR004101">
    <property type="entry name" value="Mur_ligase_C"/>
</dbReference>
<evidence type="ECO:0000256" key="3">
    <source>
        <dbReference type="ARBA" id="ARBA00022618"/>
    </source>
</evidence>
<dbReference type="GO" id="GO:0005737">
    <property type="term" value="C:cytoplasm"/>
    <property type="evidence" value="ECO:0007669"/>
    <property type="project" value="UniProtKB-SubCell"/>
</dbReference>